<evidence type="ECO:0000313" key="2">
    <source>
        <dbReference type="Proteomes" id="UP000231259"/>
    </source>
</evidence>
<evidence type="ECO:0008006" key="3">
    <source>
        <dbReference type="Google" id="ProtNLM"/>
    </source>
</evidence>
<protein>
    <recommendedName>
        <fullName evidence="3">Major tropism determinant N-terminal domain-containing protein</fullName>
    </recommendedName>
</protein>
<comment type="caution">
    <text evidence="1">The sequence shown here is derived from an EMBL/GenBank/DDBJ whole genome shotgun (WGS) entry which is preliminary data.</text>
</comment>
<sequence>MAKELQYRRGTSAMLDSAVGAFAEVQVDVQSKELRVFDGETPGGFPIGRKPFLTARGMLDSPEGSRGLGAAWEAGEDKYTEVAADDPDYDVEKTGGIRLINRSDVYQPIAFGWTDGDDIAPYIEQFWAGRWTIFVGPQGNSYPTLTRRVELDTDDVTTFAKRFHLDGCFIQQTSDTACIVLESGTAGPSIPKVQVYGGDTILFSDASIGWDVMDIRRTEFHKHTVWGSLINASQGTAWRLHNKNAYTERTKLIDCEARYVRHAVNFHMAGGEDGGLSFARTYITNMTLSGGVSGYSLIAITTEVEASLAVAAANDYTIGEVITQASSGATAVVSGWPEGRDTLFVRNIVGTFGTGGPVVGATSAASKTPSNVITPRLPNVYDSRIVGITANMNDGVIFMDLGGGMRGTRIANLGFEASPGTTAYVFKHLNNWTFVRPQIELPDIFRAGYSGNIALNYNARTSKSNWAAHFWDGLRLFPSDFTPDTLEGTISMADGVGWNPGSVGTPDGAKGIFAYIGTNWRRFMMLLQAAAADFSNDAALINTASQKHLGAMALDTTFSRMRIATGASAASSWAYLSSPPFGVTASRPASPVVGEHYYDQTLAKPIWWSGSVWKDAAGTNV</sequence>
<dbReference type="OrthoDB" id="564699at2"/>
<reference evidence="1 2" key="1">
    <citation type="submission" date="2013-09" db="EMBL/GenBank/DDBJ databases">
        <title>Genome sequencing of Phaeobacter antarcticus sp. nov. SM1211.</title>
        <authorList>
            <person name="Zhang X.-Y."/>
            <person name="Liu C."/>
            <person name="Chen X.-L."/>
            <person name="Xie B.-B."/>
            <person name="Qin Q.-L."/>
            <person name="Rong J.-C."/>
            <person name="Zhang Y.-Z."/>
        </authorList>
    </citation>
    <scope>NUCLEOTIDE SEQUENCE [LARGE SCALE GENOMIC DNA]</scope>
    <source>
        <strain evidence="1 2">SM1211</strain>
    </source>
</reference>
<dbReference type="EMBL" id="AWWI01000060">
    <property type="protein sequence ID" value="PIL20553.1"/>
    <property type="molecule type" value="Genomic_DNA"/>
</dbReference>
<name>A0A2G8RGC9_9RHOB</name>
<evidence type="ECO:0000313" key="1">
    <source>
        <dbReference type="EMBL" id="PIL20553.1"/>
    </source>
</evidence>
<dbReference type="Proteomes" id="UP000231259">
    <property type="component" value="Unassembled WGS sequence"/>
</dbReference>
<gene>
    <name evidence="1" type="ORF">P775_08465</name>
</gene>
<dbReference type="RefSeq" id="WP_099910500.1">
    <property type="nucleotide sequence ID" value="NZ_AWWI01000060.1"/>
</dbReference>
<accession>A0A2G8RGC9</accession>
<keyword evidence="2" id="KW-1185">Reference proteome</keyword>
<dbReference type="AlphaFoldDB" id="A0A2G8RGC9"/>
<dbReference type="Gene3D" id="2.10.10.30">
    <property type="match status" value="1"/>
</dbReference>
<organism evidence="1 2">
    <name type="scientific">Puniceibacterium antarcticum</name>
    <dbReference type="NCBI Taxonomy" id="1206336"/>
    <lineage>
        <taxon>Bacteria</taxon>
        <taxon>Pseudomonadati</taxon>
        <taxon>Pseudomonadota</taxon>
        <taxon>Alphaproteobacteria</taxon>
        <taxon>Rhodobacterales</taxon>
        <taxon>Paracoccaceae</taxon>
        <taxon>Puniceibacterium</taxon>
    </lineage>
</organism>
<proteinExistence type="predicted"/>